<sequence>MSRIPTADYLTMARSMKYGDLVKKLLRRWNKGSLGAGLLLYLYS</sequence>
<comment type="caution">
    <text evidence="1">The sequence shown here is derived from an EMBL/GenBank/DDBJ whole genome shotgun (WGS) entry which is preliminary data.</text>
</comment>
<proteinExistence type="predicted"/>
<dbReference type="AlphaFoldDB" id="A0A0F9W7B1"/>
<gene>
    <name evidence="1" type="ORF">LCGC14_0318200</name>
</gene>
<protein>
    <submittedName>
        <fullName evidence="1">Uncharacterized protein</fullName>
    </submittedName>
</protein>
<dbReference type="EMBL" id="LAZR01000213">
    <property type="protein sequence ID" value="KKN81561.1"/>
    <property type="molecule type" value="Genomic_DNA"/>
</dbReference>
<accession>A0A0F9W7B1</accession>
<organism evidence="1">
    <name type="scientific">marine sediment metagenome</name>
    <dbReference type="NCBI Taxonomy" id="412755"/>
    <lineage>
        <taxon>unclassified sequences</taxon>
        <taxon>metagenomes</taxon>
        <taxon>ecological metagenomes</taxon>
    </lineage>
</organism>
<name>A0A0F9W7B1_9ZZZZ</name>
<reference evidence="1" key="1">
    <citation type="journal article" date="2015" name="Nature">
        <title>Complex archaea that bridge the gap between prokaryotes and eukaryotes.</title>
        <authorList>
            <person name="Spang A."/>
            <person name="Saw J.H."/>
            <person name="Jorgensen S.L."/>
            <person name="Zaremba-Niedzwiedzka K."/>
            <person name="Martijn J."/>
            <person name="Lind A.E."/>
            <person name="van Eijk R."/>
            <person name="Schleper C."/>
            <person name="Guy L."/>
            <person name="Ettema T.J."/>
        </authorList>
    </citation>
    <scope>NUCLEOTIDE SEQUENCE</scope>
</reference>
<evidence type="ECO:0000313" key="1">
    <source>
        <dbReference type="EMBL" id="KKN81561.1"/>
    </source>
</evidence>